<reference evidence="4" key="1">
    <citation type="journal article" date="2019" name="Int. J. Syst. Evol. Microbiol.">
        <title>The Global Catalogue of Microorganisms (GCM) 10K type strain sequencing project: providing services to taxonomists for standard genome sequencing and annotation.</title>
        <authorList>
            <consortium name="The Broad Institute Genomics Platform"/>
            <consortium name="The Broad Institute Genome Sequencing Center for Infectious Disease"/>
            <person name="Wu L."/>
            <person name="Ma J."/>
        </authorList>
    </citation>
    <scope>NUCLEOTIDE SEQUENCE [LARGE SCALE GENOMIC DNA]</scope>
    <source>
        <strain evidence="4">JCM 16703</strain>
    </source>
</reference>
<comment type="similarity">
    <text evidence="1">Belongs to the WXG100 family.</text>
</comment>
<accession>A0ABP7XM96</accession>
<proteinExistence type="inferred from homology"/>
<sequence>MTFDGILVDHAGLDAGAADLARGVRSLEERLHRLEADLAGLRGVWAGAAEQSYTEAKARWDALIGEMKELLARTAVTVARANAEYAAADLRGAALFG</sequence>
<dbReference type="InterPro" id="IPR010310">
    <property type="entry name" value="T7SS_ESAT-6-like"/>
</dbReference>
<gene>
    <name evidence="3" type="ORF">GCM10022215_27360</name>
</gene>
<evidence type="ECO:0000313" key="3">
    <source>
        <dbReference type="EMBL" id="GAA4121959.1"/>
    </source>
</evidence>
<evidence type="ECO:0000256" key="1">
    <source>
        <dbReference type="RuleBase" id="RU362001"/>
    </source>
</evidence>
<dbReference type="SUPFAM" id="SSF140453">
    <property type="entry name" value="EsxAB dimer-like"/>
    <property type="match status" value="1"/>
</dbReference>
<dbReference type="NCBIfam" id="TIGR03930">
    <property type="entry name" value="WXG100_ESAT6"/>
    <property type="match status" value="1"/>
</dbReference>
<dbReference type="InterPro" id="IPR036689">
    <property type="entry name" value="ESAT-6-like_sf"/>
</dbReference>
<dbReference type="Proteomes" id="UP001501495">
    <property type="component" value="Unassembled WGS sequence"/>
</dbReference>
<dbReference type="EMBL" id="BAAAZH010000020">
    <property type="protein sequence ID" value="GAA4121959.1"/>
    <property type="molecule type" value="Genomic_DNA"/>
</dbReference>
<organism evidence="3 4">
    <name type="scientific">Nocardioides fonticola</name>
    <dbReference type="NCBI Taxonomy" id="450363"/>
    <lineage>
        <taxon>Bacteria</taxon>
        <taxon>Bacillati</taxon>
        <taxon>Actinomycetota</taxon>
        <taxon>Actinomycetes</taxon>
        <taxon>Propionibacteriales</taxon>
        <taxon>Nocardioidaceae</taxon>
        <taxon>Nocardioides</taxon>
    </lineage>
</organism>
<comment type="caution">
    <text evidence="3">The sequence shown here is derived from an EMBL/GenBank/DDBJ whole genome shotgun (WGS) entry which is preliminary data.</text>
</comment>
<evidence type="ECO:0000256" key="2">
    <source>
        <dbReference type="SAM" id="Coils"/>
    </source>
</evidence>
<keyword evidence="2" id="KW-0175">Coiled coil</keyword>
<feature type="coiled-coil region" evidence="2">
    <location>
        <begin position="17"/>
        <end position="44"/>
    </location>
</feature>
<dbReference type="Gene3D" id="1.10.287.1060">
    <property type="entry name" value="ESAT-6-like"/>
    <property type="match status" value="1"/>
</dbReference>
<keyword evidence="4" id="KW-1185">Reference proteome</keyword>
<name>A0ABP7XM96_9ACTN</name>
<dbReference type="Pfam" id="PF06013">
    <property type="entry name" value="WXG100"/>
    <property type="match status" value="1"/>
</dbReference>
<evidence type="ECO:0000313" key="4">
    <source>
        <dbReference type="Proteomes" id="UP001501495"/>
    </source>
</evidence>
<protein>
    <recommendedName>
        <fullName evidence="1">ESAT-6-like protein</fullName>
    </recommendedName>
</protein>
<dbReference type="RefSeq" id="WP_344734004.1">
    <property type="nucleotide sequence ID" value="NZ_BAAAZH010000020.1"/>
</dbReference>